<name>A0A9W6FA22_9CHLO</name>
<keyword evidence="4" id="KW-1185">Reference proteome</keyword>
<feature type="region of interest" description="Disordered" evidence="1">
    <location>
        <begin position="414"/>
        <end position="438"/>
    </location>
</feature>
<sequence length="593" mass="59735">MLLKHQGNVGGRRIGHARGAWRRAVSIPRAQAQAGSLPLPLPSSSIPLSYRSVTTDPVFRPAAASDQQYAPGGPQLLSRHLTLNPLHGLAAAVTAAARRLDLAFAATMDRRPLTHALAAAATAALTYLGLHPLSLARFDLPAAAADWIEARAGDWAVEAAGAAALAAGLAAALWQLRNWVAAQAALIRFDQVVQADLATAATAAVPGGGAAAAAPSAEPAAAAAAAAGPFAALVPAPVRDLFEGGWKRTDKTWLLLIMAARLGTLLTAANSLLYGNAMTAAAFAALCFGASLLPLALPHVRQLLAATGAAAPLPPAAAPGGAAGLAAAALLSDAAFLLALAPSAPAPARAAGAVALAAASAAAAMAAAASTRLAASTAAAGDVATFHVIVRLPLSGTLIDTTLGHRPLTAVVGEAAGDDDDDDGDAAAADPRVTDRDPQARFRPIQAAMSSAVLQGMFLGERRTVLIDSGDGADSGGGGVPFRNPGLVWWQPLDDLQRKVGSRERMLRAGDVFWYPVGSLVSELGARRLSTAAATATRGSEAAALPGADSWGPVEVCAVSEGWVQLDANAGLKGGQAEVEVQLVALQKKAGDK</sequence>
<gene>
    <name evidence="3" type="primary">PLEST010853</name>
    <name evidence="3" type="ORF">PLESTB_001811100</name>
</gene>
<dbReference type="OrthoDB" id="548035at2759"/>
<feature type="transmembrane region" description="Helical" evidence="2">
    <location>
        <begin position="253"/>
        <end position="274"/>
    </location>
</feature>
<keyword evidence="2" id="KW-0472">Membrane</keyword>
<proteinExistence type="predicted"/>
<protein>
    <submittedName>
        <fullName evidence="3">Uncharacterized protein</fullName>
    </submittedName>
</protein>
<comment type="caution">
    <text evidence="3">The sequence shown here is derived from an EMBL/GenBank/DDBJ whole genome shotgun (WGS) entry which is preliminary data.</text>
</comment>
<evidence type="ECO:0000313" key="4">
    <source>
        <dbReference type="Proteomes" id="UP001165080"/>
    </source>
</evidence>
<keyword evidence="2" id="KW-1133">Transmembrane helix</keyword>
<organism evidence="3 4">
    <name type="scientific">Pleodorina starrii</name>
    <dbReference type="NCBI Taxonomy" id="330485"/>
    <lineage>
        <taxon>Eukaryota</taxon>
        <taxon>Viridiplantae</taxon>
        <taxon>Chlorophyta</taxon>
        <taxon>core chlorophytes</taxon>
        <taxon>Chlorophyceae</taxon>
        <taxon>CS clade</taxon>
        <taxon>Chlamydomonadales</taxon>
        <taxon>Volvocaceae</taxon>
        <taxon>Pleodorina</taxon>
    </lineage>
</organism>
<feature type="compositionally biased region" description="Acidic residues" evidence="1">
    <location>
        <begin position="416"/>
        <end position="425"/>
    </location>
</feature>
<reference evidence="3 4" key="1">
    <citation type="journal article" date="2023" name="Commun. Biol.">
        <title>Reorganization of the ancestral sex-determining regions during the evolution of trioecy in Pleodorina starrii.</title>
        <authorList>
            <person name="Takahashi K."/>
            <person name="Suzuki S."/>
            <person name="Kawai-Toyooka H."/>
            <person name="Yamamoto K."/>
            <person name="Hamaji T."/>
            <person name="Ootsuki R."/>
            <person name="Yamaguchi H."/>
            <person name="Kawachi M."/>
            <person name="Higashiyama T."/>
            <person name="Nozaki H."/>
        </authorList>
    </citation>
    <scope>NUCLEOTIDE SEQUENCE [LARGE SCALE GENOMIC DNA]</scope>
    <source>
        <strain evidence="3 4">NIES-4479</strain>
    </source>
</reference>
<keyword evidence="2" id="KW-0812">Transmembrane</keyword>
<feature type="transmembrane region" description="Helical" evidence="2">
    <location>
        <begin position="280"/>
        <end position="300"/>
    </location>
</feature>
<accession>A0A9W6FA22</accession>
<dbReference type="EMBL" id="BRXU01000053">
    <property type="protein sequence ID" value="GLC61858.1"/>
    <property type="molecule type" value="Genomic_DNA"/>
</dbReference>
<dbReference type="AlphaFoldDB" id="A0A9W6FA22"/>
<evidence type="ECO:0000313" key="3">
    <source>
        <dbReference type="EMBL" id="GLC61858.1"/>
    </source>
</evidence>
<feature type="transmembrane region" description="Helical" evidence="2">
    <location>
        <begin position="350"/>
        <end position="369"/>
    </location>
</feature>
<evidence type="ECO:0000256" key="2">
    <source>
        <dbReference type="SAM" id="Phobius"/>
    </source>
</evidence>
<dbReference type="Proteomes" id="UP001165080">
    <property type="component" value="Unassembled WGS sequence"/>
</dbReference>
<feature type="transmembrane region" description="Helical" evidence="2">
    <location>
        <begin position="321"/>
        <end position="344"/>
    </location>
</feature>
<evidence type="ECO:0000256" key="1">
    <source>
        <dbReference type="SAM" id="MobiDB-lite"/>
    </source>
</evidence>